<evidence type="ECO:0008006" key="3">
    <source>
        <dbReference type="Google" id="ProtNLM"/>
    </source>
</evidence>
<comment type="caution">
    <text evidence="1">The sequence shown here is derived from an EMBL/GenBank/DDBJ whole genome shotgun (WGS) entry which is preliminary data.</text>
</comment>
<dbReference type="EMBL" id="QJNS01000261">
    <property type="protein sequence ID" value="RYO81142.1"/>
    <property type="molecule type" value="Genomic_DNA"/>
</dbReference>
<protein>
    <recommendedName>
        <fullName evidence="3">C2H2-type domain-containing protein</fullName>
    </recommendedName>
</protein>
<name>A0ABY0H2Q2_9PEZI</name>
<evidence type="ECO:0000313" key="1">
    <source>
        <dbReference type="EMBL" id="RYO81142.1"/>
    </source>
</evidence>
<sequence length="259" mass="28484">MGGLHQEVPHPFWLAYSAKVPVTWGDKASAIHSWPPRYGWAPPPGRANPLLSRQRSLPGSVRYGRYSYHYFPTANNSAAFFRHTSHWAYIPSLDVVGHVRAVPLRQGDDTEAARVSKIQLLGQGVQDGKGFAPSICLMGLAKFLCNGGKCREIKNAAKDVASHICKKHPPEGKTSAYQRFLENAASAVRRCDKCEEAFPKASKLDGHIIIFLSTAPLLSLRFSCNPGVAAANQGTKGKLQLPESESVRSLPRKNHWYAI</sequence>
<reference evidence="1 2" key="1">
    <citation type="submission" date="2018-06" db="EMBL/GenBank/DDBJ databases">
        <title>Complete Genomes of Monosporascus.</title>
        <authorList>
            <person name="Robinson A.J."/>
            <person name="Natvig D.O."/>
        </authorList>
    </citation>
    <scope>NUCLEOTIDE SEQUENCE [LARGE SCALE GENOMIC DNA]</scope>
    <source>
        <strain evidence="1 2">CBS 609.92</strain>
    </source>
</reference>
<organism evidence="1 2">
    <name type="scientific">Monosporascus cannonballus</name>
    <dbReference type="NCBI Taxonomy" id="155416"/>
    <lineage>
        <taxon>Eukaryota</taxon>
        <taxon>Fungi</taxon>
        <taxon>Dikarya</taxon>
        <taxon>Ascomycota</taxon>
        <taxon>Pezizomycotina</taxon>
        <taxon>Sordariomycetes</taxon>
        <taxon>Xylariomycetidae</taxon>
        <taxon>Xylariales</taxon>
        <taxon>Xylariales incertae sedis</taxon>
        <taxon>Monosporascus</taxon>
    </lineage>
</organism>
<keyword evidence="2" id="KW-1185">Reference proteome</keyword>
<dbReference type="Proteomes" id="UP000294003">
    <property type="component" value="Unassembled WGS sequence"/>
</dbReference>
<proteinExistence type="predicted"/>
<evidence type="ECO:0000313" key="2">
    <source>
        <dbReference type="Proteomes" id="UP000294003"/>
    </source>
</evidence>
<accession>A0ABY0H2Q2</accession>
<gene>
    <name evidence="1" type="ORF">DL762_007278</name>
</gene>